<feature type="non-terminal residue" evidence="1">
    <location>
        <position position="50"/>
    </location>
</feature>
<sequence>MVTVTHILQEFPTYNDQMINTWLTFVSVQDELYGDVFFFPDPDALELKAL</sequence>
<proteinExistence type="predicted"/>
<name>A0A0B7BII4_9EUPU</name>
<dbReference type="EMBL" id="HACG01045893">
    <property type="protein sequence ID" value="CEK92758.1"/>
    <property type="molecule type" value="Transcribed_RNA"/>
</dbReference>
<organism evidence="1">
    <name type="scientific">Arion vulgaris</name>
    <dbReference type="NCBI Taxonomy" id="1028688"/>
    <lineage>
        <taxon>Eukaryota</taxon>
        <taxon>Metazoa</taxon>
        <taxon>Spiralia</taxon>
        <taxon>Lophotrochozoa</taxon>
        <taxon>Mollusca</taxon>
        <taxon>Gastropoda</taxon>
        <taxon>Heterobranchia</taxon>
        <taxon>Euthyneura</taxon>
        <taxon>Panpulmonata</taxon>
        <taxon>Eupulmonata</taxon>
        <taxon>Stylommatophora</taxon>
        <taxon>Helicina</taxon>
        <taxon>Arionoidea</taxon>
        <taxon>Arionidae</taxon>
        <taxon>Arion</taxon>
    </lineage>
</organism>
<protein>
    <submittedName>
        <fullName evidence="1">Uncharacterized protein</fullName>
    </submittedName>
</protein>
<evidence type="ECO:0000313" key="1">
    <source>
        <dbReference type="EMBL" id="CEK92758.1"/>
    </source>
</evidence>
<accession>A0A0B7BII4</accession>
<dbReference type="AlphaFoldDB" id="A0A0B7BII4"/>
<gene>
    <name evidence="1" type="primary">ORF189937</name>
</gene>
<reference evidence="1" key="1">
    <citation type="submission" date="2014-12" db="EMBL/GenBank/DDBJ databases">
        <title>Insight into the proteome of Arion vulgaris.</title>
        <authorList>
            <person name="Aradska J."/>
            <person name="Bulat T."/>
            <person name="Smidak R."/>
            <person name="Sarate P."/>
            <person name="Gangsoo J."/>
            <person name="Sialana F."/>
            <person name="Bilban M."/>
            <person name="Lubec G."/>
        </authorList>
    </citation>
    <scope>NUCLEOTIDE SEQUENCE</scope>
    <source>
        <tissue evidence="1">Skin</tissue>
    </source>
</reference>